<keyword evidence="5" id="KW-0028">Amino-acid biosynthesis</keyword>
<reference evidence="6 7" key="1">
    <citation type="journal article" date="2023" name="Int. J. Syst. Evol. Microbiol.">
        <title>Ligilactobacillus ubinensis sp. nov., a novel species isolated from the wild ferment of a durian fruit (Durio zibethinus).</title>
        <authorList>
            <person name="Heng Y.C."/>
            <person name="Menon N."/>
            <person name="Chen B."/>
            <person name="Loo B.Z.L."/>
            <person name="Wong G.W.J."/>
            <person name="Lim A.C.H."/>
            <person name="Silvaraju S."/>
            <person name="Kittelmann S."/>
        </authorList>
    </citation>
    <scope>NUCLEOTIDE SEQUENCE [LARGE SCALE GENOMIC DNA]</scope>
    <source>
        <strain evidence="6 7">WILCCON 0076</strain>
    </source>
</reference>
<dbReference type="CDD" id="cd00502">
    <property type="entry name" value="DHQase_I"/>
    <property type="match status" value="1"/>
</dbReference>
<dbReference type="InterPro" id="IPR001381">
    <property type="entry name" value="DHquinase_I"/>
</dbReference>
<evidence type="ECO:0000313" key="7">
    <source>
        <dbReference type="Proteomes" id="UP001139006"/>
    </source>
</evidence>
<comment type="function">
    <text evidence="5">Involved in the third step of the chorismate pathway, which leads to the biosynthesis of aromatic amino acids. Catalyzes the cis-dehydration of 3-dehydroquinate (DHQ) and introduces the first double bond of the aromatic ring to yield 3-dehydroshikimate.</text>
</comment>
<feature type="binding site" evidence="5">
    <location>
        <begin position="46"/>
        <end position="48"/>
    </location>
    <ligand>
        <name>3-dehydroquinate</name>
        <dbReference type="ChEBI" id="CHEBI:32364"/>
    </ligand>
</feature>
<feature type="binding site" evidence="5">
    <location>
        <position position="231"/>
    </location>
    <ligand>
        <name>3-dehydroquinate</name>
        <dbReference type="ChEBI" id="CHEBI:32364"/>
    </ligand>
</feature>
<feature type="binding site" evidence="5">
    <location>
        <position position="82"/>
    </location>
    <ligand>
        <name>3-dehydroquinate</name>
        <dbReference type="ChEBI" id="CHEBI:32364"/>
    </ligand>
</feature>
<comment type="caution">
    <text evidence="6">The sequence shown here is derived from an EMBL/GenBank/DDBJ whole genome shotgun (WGS) entry which is preliminary data.</text>
</comment>
<dbReference type="GO" id="GO:0046279">
    <property type="term" value="P:3,4-dihydroxybenzoate biosynthetic process"/>
    <property type="evidence" value="ECO:0007669"/>
    <property type="project" value="TreeGrafter"/>
</dbReference>
<evidence type="ECO:0000256" key="3">
    <source>
        <dbReference type="ARBA" id="ARBA00023239"/>
    </source>
</evidence>
<comment type="similarity">
    <text evidence="5">Belongs to the type-I 3-dehydroquinase family.</text>
</comment>
<evidence type="ECO:0000256" key="4">
    <source>
        <dbReference type="ARBA" id="ARBA00023270"/>
    </source>
</evidence>
<dbReference type="NCBIfam" id="TIGR01093">
    <property type="entry name" value="aroD"/>
    <property type="match status" value="1"/>
</dbReference>
<keyword evidence="3 5" id="KW-0456">Lyase</keyword>
<comment type="pathway">
    <text evidence="5">Metabolic intermediate biosynthesis; chorismate biosynthesis; chorismate from D-erythrose 4-phosphate and phosphoenolpyruvate: step 3/7.</text>
</comment>
<evidence type="ECO:0000256" key="1">
    <source>
        <dbReference type="ARBA" id="ARBA00001864"/>
    </source>
</evidence>
<dbReference type="EMBL" id="JAIULA010000014">
    <property type="protein sequence ID" value="MCP0887248.1"/>
    <property type="molecule type" value="Genomic_DNA"/>
</dbReference>
<dbReference type="PANTHER" id="PTHR43699">
    <property type="entry name" value="3-DEHYDROQUINATE DEHYDRATASE"/>
    <property type="match status" value="1"/>
</dbReference>
<feature type="binding site" evidence="5">
    <location>
        <position position="212"/>
    </location>
    <ligand>
        <name>3-dehydroquinate</name>
        <dbReference type="ChEBI" id="CHEBI:32364"/>
    </ligand>
</feature>
<proteinExistence type="inferred from homology"/>
<dbReference type="AlphaFoldDB" id="A0A9X2JLR4"/>
<dbReference type="GO" id="GO:0009073">
    <property type="term" value="P:aromatic amino acid family biosynthetic process"/>
    <property type="evidence" value="ECO:0007669"/>
    <property type="project" value="UniProtKB-KW"/>
</dbReference>
<dbReference type="SUPFAM" id="SSF51569">
    <property type="entry name" value="Aldolase"/>
    <property type="match status" value="1"/>
</dbReference>
<dbReference type="Gene3D" id="3.20.20.70">
    <property type="entry name" value="Aldolase class I"/>
    <property type="match status" value="1"/>
</dbReference>
<evidence type="ECO:0000313" key="6">
    <source>
        <dbReference type="EMBL" id="MCP0887248.1"/>
    </source>
</evidence>
<dbReference type="RefSeq" id="WP_253360954.1">
    <property type="nucleotide sequence ID" value="NZ_JAIULA010000014.1"/>
</dbReference>
<sequence length="251" mass="27718">MSVLQVKNLTLGGGRPKIAVPITGKTVEEILSVAKQINHQNADLIEWRIDFFEDVLDKEKLIDVAGKLRAELADFVILITFRTHFEGGNMPLAESQYFEICKNVITEKLADLVDLEMFRKTSEIKKLTQLAHEKNVFVIMSSHDFKQTPAITEIKRRFTMMDAYGADILKVAVMPNSAQDVLTLLAATNQAVGRFDKPLITMAMGDLGKVTRVAGEVFGSCLTFGTVGAASAPGQIDSPTLREMMDALKLE</sequence>
<evidence type="ECO:0000256" key="5">
    <source>
        <dbReference type="HAMAP-Rule" id="MF_00214"/>
    </source>
</evidence>
<dbReference type="Proteomes" id="UP001139006">
    <property type="component" value="Unassembled WGS sequence"/>
</dbReference>
<dbReference type="GO" id="GO:0003855">
    <property type="term" value="F:3-dehydroquinate dehydratase activity"/>
    <property type="evidence" value="ECO:0007669"/>
    <property type="project" value="UniProtKB-UniRule"/>
</dbReference>
<protein>
    <recommendedName>
        <fullName evidence="5">3-dehydroquinate dehydratase</fullName>
        <shortName evidence="5">3-dehydroquinase</shortName>
        <ecNumber evidence="5">4.2.1.10</ecNumber>
    </recommendedName>
    <alternativeName>
        <fullName evidence="5">Type I DHQase</fullName>
    </alternativeName>
    <alternativeName>
        <fullName evidence="5">Type I dehydroquinase</fullName>
        <shortName evidence="5">DHQ1</shortName>
    </alternativeName>
</protein>
<dbReference type="EC" id="4.2.1.10" evidence="5"/>
<dbReference type="Pfam" id="PF01487">
    <property type="entry name" value="DHquinase_I"/>
    <property type="match status" value="1"/>
</dbReference>
<dbReference type="InterPro" id="IPR050146">
    <property type="entry name" value="Type-I_3-dehydroquinase"/>
</dbReference>
<keyword evidence="7" id="KW-1185">Reference proteome</keyword>
<keyword evidence="4 5" id="KW-0704">Schiff base</keyword>
<name>A0A9X2JLR4_9LACO</name>
<dbReference type="InterPro" id="IPR013785">
    <property type="entry name" value="Aldolase_TIM"/>
</dbReference>
<dbReference type="PANTHER" id="PTHR43699:SF1">
    <property type="entry name" value="3-DEHYDROQUINATE DEHYDRATASE"/>
    <property type="match status" value="1"/>
</dbReference>
<dbReference type="FunFam" id="3.20.20.70:FF:000047">
    <property type="entry name" value="3-dehydroquinate dehydratase"/>
    <property type="match status" value="1"/>
</dbReference>
<organism evidence="6 7">
    <name type="scientific">Ligilactobacillus ubinensis</name>
    <dbReference type="NCBI Taxonomy" id="2876789"/>
    <lineage>
        <taxon>Bacteria</taxon>
        <taxon>Bacillati</taxon>
        <taxon>Bacillota</taxon>
        <taxon>Bacilli</taxon>
        <taxon>Lactobacillales</taxon>
        <taxon>Lactobacillaceae</taxon>
        <taxon>Ligilactobacillus</taxon>
    </lineage>
</organism>
<accession>A0A9X2JLR4</accession>
<dbReference type="GO" id="GO:0008652">
    <property type="term" value="P:amino acid biosynthetic process"/>
    <property type="evidence" value="ECO:0007669"/>
    <property type="project" value="UniProtKB-KW"/>
</dbReference>
<gene>
    <name evidence="5 6" type="primary">aroD</name>
    <name evidence="6" type="ORF">LB941_07855</name>
</gene>
<keyword evidence="2 5" id="KW-0057">Aromatic amino acid biosynthesis</keyword>
<dbReference type="GO" id="GO:0009423">
    <property type="term" value="P:chorismate biosynthetic process"/>
    <property type="evidence" value="ECO:0007669"/>
    <property type="project" value="UniProtKB-UniRule"/>
</dbReference>
<feature type="active site" description="Schiff-base intermediate with substrate" evidence="5">
    <location>
        <position position="170"/>
    </location>
</feature>
<comment type="catalytic activity">
    <reaction evidence="1 5">
        <text>3-dehydroquinate = 3-dehydroshikimate + H2O</text>
        <dbReference type="Rhea" id="RHEA:21096"/>
        <dbReference type="ChEBI" id="CHEBI:15377"/>
        <dbReference type="ChEBI" id="CHEBI:16630"/>
        <dbReference type="ChEBI" id="CHEBI:32364"/>
        <dbReference type="EC" id="4.2.1.10"/>
    </reaction>
</comment>
<comment type="subunit">
    <text evidence="5">Homodimer.</text>
</comment>
<feature type="active site" description="Proton donor/acceptor" evidence="5">
    <location>
        <position position="143"/>
    </location>
</feature>
<comment type="caution">
    <text evidence="5">Lacks conserved residue(s) required for the propagation of feature annotation.</text>
</comment>
<feature type="binding site" evidence="5">
    <location>
        <position position="235"/>
    </location>
    <ligand>
        <name>3-dehydroquinate</name>
        <dbReference type="ChEBI" id="CHEBI:32364"/>
    </ligand>
</feature>
<dbReference type="HAMAP" id="MF_00214">
    <property type="entry name" value="AroD"/>
    <property type="match status" value="1"/>
</dbReference>
<evidence type="ECO:0000256" key="2">
    <source>
        <dbReference type="ARBA" id="ARBA00023141"/>
    </source>
</evidence>